<evidence type="ECO:0008006" key="4">
    <source>
        <dbReference type="Google" id="ProtNLM"/>
    </source>
</evidence>
<dbReference type="InterPro" id="IPR025339">
    <property type="entry name" value="DUF4245"/>
</dbReference>
<accession>A0A078MMF3</accession>
<keyword evidence="2" id="KW-0472">Membrane</keyword>
<evidence type="ECO:0000256" key="2">
    <source>
        <dbReference type="SAM" id="Phobius"/>
    </source>
</evidence>
<reference evidence="3" key="1">
    <citation type="submission" date="2014-07" db="EMBL/GenBank/DDBJ databases">
        <authorList>
            <person name="Urmite Genomes Urmite Genomes"/>
        </authorList>
    </citation>
    <scope>NUCLEOTIDE SEQUENCE</scope>
    <source>
        <strain evidence="3">11W110_air</strain>
    </source>
</reference>
<feature type="transmembrane region" description="Helical" evidence="2">
    <location>
        <begin position="52"/>
        <end position="72"/>
    </location>
</feature>
<name>A0A078MMF3_9MICC</name>
<organism evidence="3">
    <name type="scientific">Arthrobacter saudimassiliensis</name>
    <dbReference type="NCBI Taxonomy" id="1461584"/>
    <lineage>
        <taxon>Bacteria</taxon>
        <taxon>Bacillati</taxon>
        <taxon>Actinomycetota</taxon>
        <taxon>Actinomycetes</taxon>
        <taxon>Micrococcales</taxon>
        <taxon>Micrococcaceae</taxon>
        <taxon>Arthrobacter</taxon>
    </lineage>
</organism>
<dbReference type="Pfam" id="PF14030">
    <property type="entry name" value="DUF4245"/>
    <property type="match status" value="1"/>
</dbReference>
<feature type="compositionally biased region" description="Polar residues" evidence="1">
    <location>
        <begin position="1"/>
        <end position="11"/>
    </location>
</feature>
<keyword evidence="2" id="KW-1133">Transmembrane helix</keyword>
<evidence type="ECO:0000256" key="1">
    <source>
        <dbReference type="SAM" id="MobiDB-lite"/>
    </source>
</evidence>
<sequence length="223" mass="22739">MEGVSEQQQSDPRAGQAPSPAVPAGPETAGPADAPVTPVLTAKQAKRANATVIGMLISTGLTLALVLGAVMLNPAPQGKRPGADVAAIAAEAEDIAGYAPLAPELPEGWSANYARWNNGSTDGVAHWEVGWLSPTEEFIRMSQTSQANPTWVAQMAEQAAPAGERTAGGHTWELRDGTDGDAHLIGEFDGTTVILSGAADLAEFDVLAGAVAADLDDAGQPAP</sequence>
<evidence type="ECO:0000313" key="3">
    <source>
        <dbReference type="EMBL" id="CEA07465.1"/>
    </source>
</evidence>
<keyword evidence="2" id="KW-0812">Transmembrane</keyword>
<dbReference type="AlphaFoldDB" id="A0A078MMF3"/>
<protein>
    <recommendedName>
        <fullName evidence="4">DUF4245 domain-containing protein</fullName>
    </recommendedName>
</protein>
<feature type="region of interest" description="Disordered" evidence="1">
    <location>
        <begin position="1"/>
        <end position="35"/>
    </location>
</feature>
<proteinExistence type="predicted"/>
<dbReference type="EMBL" id="LN483070">
    <property type="protein sequence ID" value="CEA07465.1"/>
    <property type="molecule type" value="Genomic_DNA"/>
</dbReference>
<dbReference type="PATRIC" id="fig|1461584.3.peg.769"/>
<gene>
    <name evidence="3" type="ORF">BN1051_00779</name>
</gene>